<dbReference type="KEGG" id="mech:Q9L42_009515"/>
<evidence type="ECO:0000256" key="5">
    <source>
        <dbReference type="SAM" id="Phobius"/>
    </source>
</evidence>
<feature type="transmembrane region" description="Helical" evidence="5">
    <location>
        <begin position="176"/>
        <end position="196"/>
    </location>
</feature>
<name>A0AAU7P0I2_9GAMM</name>
<feature type="transmembrane region" description="Helical" evidence="5">
    <location>
        <begin position="134"/>
        <end position="156"/>
    </location>
</feature>
<organism evidence="7 8">
    <name type="scientific">Methylomarinum roseum</name>
    <dbReference type="NCBI Taxonomy" id="3067653"/>
    <lineage>
        <taxon>Bacteria</taxon>
        <taxon>Pseudomonadati</taxon>
        <taxon>Pseudomonadota</taxon>
        <taxon>Gammaproteobacteria</taxon>
        <taxon>Methylococcales</taxon>
        <taxon>Methylococcaceae</taxon>
        <taxon>Methylomarinum</taxon>
    </lineage>
</organism>
<dbReference type="GO" id="GO:0055085">
    <property type="term" value="P:transmembrane transport"/>
    <property type="evidence" value="ECO:0007669"/>
    <property type="project" value="InterPro"/>
</dbReference>
<evidence type="ECO:0000256" key="1">
    <source>
        <dbReference type="ARBA" id="ARBA00004141"/>
    </source>
</evidence>
<dbReference type="InterPro" id="IPR002645">
    <property type="entry name" value="STAS_dom"/>
</dbReference>
<reference evidence="7 8" key="1">
    <citation type="journal article" date="2024" name="Microbiology">
        <title>Methylomarinum rosea sp. nov., a novel halophilic methanotrophic bacterium from the hypersaline Lake Elton.</title>
        <authorList>
            <person name="Suleimanov R.Z."/>
            <person name="Oshkin I.Y."/>
            <person name="Danilova O.V."/>
            <person name="Suzina N.E."/>
            <person name="Dedysh S.N."/>
        </authorList>
    </citation>
    <scope>NUCLEOTIDE SEQUENCE [LARGE SCALE GENOMIC DNA]</scope>
    <source>
        <strain evidence="7 8">Ch1-1</strain>
    </source>
</reference>
<comment type="subcellular location">
    <subcellularLocation>
        <location evidence="1">Membrane</location>
        <topology evidence="1">Multi-pass membrane protein</topology>
    </subcellularLocation>
</comment>
<evidence type="ECO:0000313" key="8">
    <source>
        <dbReference type="Proteomes" id="UP001225378"/>
    </source>
</evidence>
<evidence type="ECO:0000256" key="4">
    <source>
        <dbReference type="ARBA" id="ARBA00023136"/>
    </source>
</evidence>
<dbReference type="PROSITE" id="PS50801">
    <property type="entry name" value="STAS"/>
    <property type="match status" value="1"/>
</dbReference>
<protein>
    <submittedName>
        <fullName evidence="7">SulP family inorganic anion transporter</fullName>
    </submittedName>
</protein>
<evidence type="ECO:0000256" key="3">
    <source>
        <dbReference type="ARBA" id="ARBA00022989"/>
    </source>
</evidence>
<accession>A0AAU7P0I2</accession>
<keyword evidence="2 5" id="KW-0812">Transmembrane</keyword>
<dbReference type="PANTHER" id="PTHR11814">
    <property type="entry name" value="SULFATE TRANSPORTER"/>
    <property type="match status" value="1"/>
</dbReference>
<dbReference type="Pfam" id="PF00916">
    <property type="entry name" value="Sulfate_transp"/>
    <property type="match status" value="1"/>
</dbReference>
<feature type="transmembrane region" description="Helical" evidence="5">
    <location>
        <begin position="26"/>
        <end position="49"/>
    </location>
</feature>
<dbReference type="SUPFAM" id="SSF52091">
    <property type="entry name" value="SpoIIaa-like"/>
    <property type="match status" value="1"/>
</dbReference>
<feature type="transmembrane region" description="Helical" evidence="5">
    <location>
        <begin position="412"/>
        <end position="435"/>
    </location>
</feature>
<feature type="transmembrane region" description="Helical" evidence="5">
    <location>
        <begin position="364"/>
        <end position="392"/>
    </location>
</feature>
<dbReference type="InterPro" id="IPR001902">
    <property type="entry name" value="SLC26A/SulP_fam"/>
</dbReference>
<keyword evidence="3 5" id="KW-1133">Transmembrane helix</keyword>
<evidence type="ECO:0000256" key="2">
    <source>
        <dbReference type="ARBA" id="ARBA00022692"/>
    </source>
</evidence>
<feature type="transmembrane region" description="Helical" evidence="5">
    <location>
        <begin position="208"/>
        <end position="225"/>
    </location>
</feature>
<dbReference type="RefSeq" id="WP_349432684.1">
    <property type="nucleotide sequence ID" value="NZ_CP157743.1"/>
</dbReference>
<dbReference type="InterPro" id="IPR036513">
    <property type="entry name" value="STAS_dom_sf"/>
</dbReference>
<gene>
    <name evidence="7" type="ORF">Q9L42_009515</name>
</gene>
<feature type="transmembrane region" description="Helical" evidence="5">
    <location>
        <begin position="102"/>
        <end position="122"/>
    </location>
</feature>
<dbReference type="EMBL" id="CP157743">
    <property type="protein sequence ID" value="XBS22346.1"/>
    <property type="molecule type" value="Genomic_DNA"/>
</dbReference>
<feature type="transmembrane region" description="Helical" evidence="5">
    <location>
        <begin position="281"/>
        <end position="303"/>
    </location>
</feature>
<dbReference type="AlphaFoldDB" id="A0AAU7P0I2"/>
<evidence type="ECO:0000259" key="6">
    <source>
        <dbReference type="PROSITE" id="PS50801"/>
    </source>
</evidence>
<keyword evidence="8" id="KW-1185">Reference proteome</keyword>
<feature type="domain" description="STAS" evidence="6">
    <location>
        <begin position="455"/>
        <end position="524"/>
    </location>
</feature>
<dbReference type="GO" id="GO:0016020">
    <property type="term" value="C:membrane"/>
    <property type="evidence" value="ECO:0007669"/>
    <property type="project" value="UniProtKB-SubCell"/>
</dbReference>
<dbReference type="InterPro" id="IPR011547">
    <property type="entry name" value="SLC26A/SulP_dom"/>
</dbReference>
<keyword evidence="4 5" id="KW-0472">Membrane</keyword>
<proteinExistence type="predicted"/>
<feature type="transmembrane region" description="Helical" evidence="5">
    <location>
        <begin position="70"/>
        <end position="90"/>
    </location>
</feature>
<sequence length="558" mass="60267">MNNEYLQQTTPESGLAGLKKHWRDDLLSGFLVFLIALPLCLGIAMASGLPPMAGIISAIVGGMFVSRINGSYVTITGPAAGLIVVILDAVQTLGEGDASAGYQYALAAIMVAGILQMALAFFKAGSLSSFFPSSVVHGMLTAIGIIIMTKQIHVMLGVTPDPGSLFSTMAQIPHSMFNMNAEIGLIGSAGLLILILWNRLRHPLLKKVPAPIVVVLLGIGLGTFFDLQHQHIFHLPRQLEMLTGQALHDGEVGPNYLVAISNHFLSSFYLPNFGKFFTGEFWVAVVSICLIGSLESVLSTVAVDKLDPYKRHSNLDKDLGAIGAGNTLSGLIGGSAMISEIVRSSANIDNGAKTGWANFFHGSLMLLFVVLFPQVIHSIPLAALAALLVYTGFRLASPKEFSKVLKIGSEQFFIFIVTIAGVLATDLLIGVAIGISVKIFVHLLRGVWWSNLFKVHFHVIETDDGIVVKLIGSVLFTNFLPLKKTLDNLPDGKNLTLDFSNGYLIDHTVMEYFHDFIQAYQSRGGSCRQIGEPIHTFSNHALAARLMTEDERRHGSSL</sequence>
<evidence type="ECO:0000313" key="7">
    <source>
        <dbReference type="EMBL" id="XBS22346.1"/>
    </source>
</evidence>
<dbReference type="Proteomes" id="UP001225378">
    <property type="component" value="Chromosome"/>
</dbReference>